<dbReference type="CDD" id="cd01668">
    <property type="entry name" value="TGS_RSH"/>
    <property type="match status" value="1"/>
</dbReference>
<dbReference type="RefSeq" id="WP_220380283.1">
    <property type="nucleotide sequence ID" value="NZ_CP080544.1"/>
</dbReference>
<dbReference type="NCBIfam" id="TIGR00691">
    <property type="entry name" value="spoT_relA"/>
    <property type="match status" value="1"/>
</dbReference>
<protein>
    <recommendedName>
        <fullName evidence="1">GTP pyrophosphokinase</fullName>
    </recommendedName>
    <alternativeName>
        <fullName evidence="4">(p)ppGpp synthase</fullName>
    </alternativeName>
    <alternativeName>
        <fullName evidence="3">ATP:GTP 3'-pyrophosphotransferase</fullName>
    </alternativeName>
    <alternativeName>
        <fullName evidence="5">ppGpp synthase I</fullName>
    </alternativeName>
</protein>
<dbReference type="Gene3D" id="3.10.20.30">
    <property type="match status" value="1"/>
</dbReference>
<evidence type="ECO:0000256" key="5">
    <source>
        <dbReference type="ARBA" id="ARBA00033308"/>
    </source>
</evidence>
<dbReference type="InterPro" id="IPR045865">
    <property type="entry name" value="ACT-like_dom_sf"/>
</dbReference>
<evidence type="ECO:0000256" key="7">
    <source>
        <dbReference type="SAM" id="MobiDB-lite"/>
    </source>
</evidence>
<dbReference type="InterPro" id="IPR033655">
    <property type="entry name" value="TGS_RelA/SpoT"/>
</dbReference>
<feature type="region of interest" description="Disordered" evidence="7">
    <location>
        <begin position="533"/>
        <end position="553"/>
    </location>
</feature>
<evidence type="ECO:0000259" key="9">
    <source>
        <dbReference type="PROSITE" id="PS51880"/>
    </source>
</evidence>
<dbReference type="Gene3D" id="1.10.3210.10">
    <property type="entry name" value="Hypothetical protein af1432"/>
    <property type="match status" value="1"/>
</dbReference>
<dbReference type="Pfam" id="PF04607">
    <property type="entry name" value="RelA_SpoT"/>
    <property type="match status" value="1"/>
</dbReference>
<dbReference type="Proteomes" id="UP000824755">
    <property type="component" value="Chromosome"/>
</dbReference>
<dbReference type="InterPro" id="IPR004095">
    <property type="entry name" value="TGS"/>
</dbReference>
<evidence type="ECO:0000256" key="6">
    <source>
        <dbReference type="RuleBase" id="RU003847"/>
    </source>
</evidence>
<dbReference type="PROSITE" id="PS51880">
    <property type="entry name" value="TGS"/>
    <property type="match status" value="1"/>
</dbReference>
<dbReference type="SUPFAM" id="SSF109604">
    <property type="entry name" value="HD-domain/PDEase-like"/>
    <property type="match status" value="1"/>
</dbReference>
<dbReference type="InterPro" id="IPR012675">
    <property type="entry name" value="Beta-grasp_dom_sf"/>
</dbReference>
<dbReference type="Pfam" id="PF13291">
    <property type="entry name" value="ACT_4"/>
    <property type="match status" value="1"/>
</dbReference>
<evidence type="ECO:0000256" key="1">
    <source>
        <dbReference type="ARBA" id="ARBA00019852"/>
    </source>
</evidence>
<dbReference type="SMART" id="SM00954">
    <property type="entry name" value="RelA_SpoT"/>
    <property type="match status" value="1"/>
</dbReference>
<dbReference type="InterPro" id="IPR004811">
    <property type="entry name" value="RelA/Spo_fam"/>
</dbReference>
<evidence type="ECO:0000256" key="4">
    <source>
        <dbReference type="ARBA" id="ARBA00032407"/>
    </source>
</evidence>
<evidence type="ECO:0000313" key="11">
    <source>
        <dbReference type="Proteomes" id="UP000824755"/>
    </source>
</evidence>
<dbReference type="InterPro" id="IPR012676">
    <property type="entry name" value="TGS-like"/>
</dbReference>
<comment type="similarity">
    <text evidence="6">Belongs to the relA/spoT family.</text>
</comment>
<feature type="domain" description="ACT" evidence="8">
    <location>
        <begin position="629"/>
        <end position="704"/>
    </location>
</feature>
<dbReference type="InterPro" id="IPR002912">
    <property type="entry name" value="ACT_dom"/>
</dbReference>
<dbReference type="Pfam" id="PF19296">
    <property type="entry name" value="RelA_AH_RIS"/>
    <property type="match status" value="1"/>
</dbReference>
<organism evidence="10 11">
    <name type="scientific">Lysobacter soyae</name>
    <dbReference type="NCBI Taxonomy" id="2764185"/>
    <lineage>
        <taxon>Bacteria</taxon>
        <taxon>Pseudomonadati</taxon>
        <taxon>Pseudomonadota</taxon>
        <taxon>Gammaproteobacteria</taxon>
        <taxon>Lysobacterales</taxon>
        <taxon>Lysobacteraceae</taxon>
        <taxon>Lysobacter</taxon>
    </lineage>
</organism>
<dbReference type="EMBL" id="CP080544">
    <property type="protein sequence ID" value="QYR53467.1"/>
    <property type="molecule type" value="Genomic_DNA"/>
</dbReference>
<dbReference type="CDD" id="cd05399">
    <property type="entry name" value="NT_Rel-Spo_like"/>
    <property type="match status" value="1"/>
</dbReference>
<keyword evidence="11" id="KW-1185">Reference proteome</keyword>
<evidence type="ECO:0000313" key="10">
    <source>
        <dbReference type="EMBL" id="QYR53467.1"/>
    </source>
</evidence>
<dbReference type="SUPFAM" id="SSF55021">
    <property type="entry name" value="ACT-like"/>
    <property type="match status" value="1"/>
</dbReference>
<dbReference type="PANTHER" id="PTHR21262">
    <property type="entry name" value="GUANOSINE-3',5'-BIS DIPHOSPHATE 3'-PYROPHOSPHOHYDROLASE"/>
    <property type="match status" value="1"/>
</dbReference>
<dbReference type="InterPro" id="IPR043519">
    <property type="entry name" value="NT_sf"/>
</dbReference>
<dbReference type="Pfam" id="PF13328">
    <property type="entry name" value="HD_4"/>
    <property type="match status" value="1"/>
</dbReference>
<dbReference type="InterPro" id="IPR045600">
    <property type="entry name" value="RelA/SpoT_AH_RIS"/>
</dbReference>
<dbReference type="PANTHER" id="PTHR21262:SF31">
    <property type="entry name" value="GTP PYROPHOSPHOKINASE"/>
    <property type="match status" value="1"/>
</dbReference>
<reference evidence="10 11" key="1">
    <citation type="submission" date="2021-08" db="EMBL/GenBank/DDBJ databases">
        <title>Lysobacter sp. strain CJ11 Genome sequencing and assembly.</title>
        <authorList>
            <person name="Kim I."/>
        </authorList>
    </citation>
    <scope>NUCLEOTIDE SEQUENCE [LARGE SCALE GENOMIC DNA]</scope>
    <source>
        <strain evidence="10 11">CJ11</strain>
    </source>
</reference>
<sequence length="707" mass="77937">MSDHLSHALDTLAPSLAASTRAQLMGQLADSATALADALPRLEIVVALLGSMNASDDVIAAAIVHAAGVPRDGLPESWRTLVDGLDADARIREIHAARSDALDPEPLRRLLLAMLDDLRVVPVILAKQLASLRLAIAADDESQEDLAHLTRAIHAPLANRLGIWQLKWELEDLAFRVLEPEAYRRLAKSMDGTRRARQAHIELVKTSLQEALRTHGFDAEISGRPKHLYSIWKKMHRKNVALEALQDLSAVRVLVNSVSDCYAVLGLVHATWTPVPGAFDDYIARPKNNDYQSLHTAIIGPEGRIVEVQIRTRDMHAAAELGIAAHWRYKEGGPGDPTLERKVAWMRQLLERGEDEPDQGFGGALASELVEDRVYVLTPKGAVLDLPHGATPLDFAYRVHTDVGHRCIGAKVDGRIVPLDTALATGQRVEIMTGKEIAPRRDWLMPGNRFLANGRSREKVRTWFRKLDRERNVNEGRDIVDRALKRSGFNHADLSALLPEFNVVDLNELFERVALGEASQSAILRALARAAEPPSAETEPSLPKFAELPSRQPNSAQGIRVGGIDNVLTSIAQCCQPVAGEQVVGYFTKMQGLRIHRADCVEFERLSMREPERVVPVAWGDAMPKQAVAITVEAEDRKWLVRDIVNLMSQLGVDVGAINSRTLGRSGRLGVEMQVQVRDYGQLALVLDKLSSVAGVEDVRRQSRLAH</sequence>
<comment type="function">
    <text evidence="6">In eubacteria ppGpp (guanosine 3'-diphosphate 5'-diphosphate) is a mediator of the stringent response that coordinates a variety of cellular activities in response to changes in nutritional abundance.</text>
</comment>
<proteinExistence type="inferred from homology"/>
<gene>
    <name evidence="10" type="ORF">H8L67_02865</name>
</gene>
<name>A0ABX8WRK6_9GAMM</name>
<dbReference type="SUPFAM" id="SSF81271">
    <property type="entry name" value="TGS-like"/>
    <property type="match status" value="1"/>
</dbReference>
<dbReference type="Gene3D" id="3.30.460.10">
    <property type="entry name" value="Beta Polymerase, domain 2"/>
    <property type="match status" value="1"/>
</dbReference>
<dbReference type="PROSITE" id="PS51671">
    <property type="entry name" value="ACT"/>
    <property type="match status" value="1"/>
</dbReference>
<accession>A0ABX8WRK6</accession>
<feature type="domain" description="TGS" evidence="9">
    <location>
        <begin position="372"/>
        <end position="433"/>
    </location>
</feature>
<evidence type="ECO:0000259" key="8">
    <source>
        <dbReference type="PROSITE" id="PS51671"/>
    </source>
</evidence>
<dbReference type="InterPro" id="IPR007685">
    <property type="entry name" value="RelA_SpoT"/>
</dbReference>
<dbReference type="Pfam" id="PF02824">
    <property type="entry name" value="TGS"/>
    <property type="match status" value="1"/>
</dbReference>
<dbReference type="Gene3D" id="3.30.70.260">
    <property type="match status" value="1"/>
</dbReference>
<dbReference type="CDD" id="cd04876">
    <property type="entry name" value="ACT_RelA-SpoT"/>
    <property type="match status" value="1"/>
</dbReference>
<evidence type="ECO:0000256" key="3">
    <source>
        <dbReference type="ARBA" id="ARBA00029754"/>
    </source>
</evidence>
<comment type="pathway">
    <text evidence="2">Purine metabolism.</text>
</comment>
<evidence type="ECO:0000256" key="2">
    <source>
        <dbReference type="ARBA" id="ARBA00025704"/>
    </source>
</evidence>
<dbReference type="SUPFAM" id="SSF81301">
    <property type="entry name" value="Nucleotidyltransferase"/>
    <property type="match status" value="1"/>
</dbReference>